<keyword evidence="3" id="KW-1185">Reference proteome</keyword>
<dbReference type="PANTHER" id="PTHR15140">
    <property type="entry name" value="TUBULIN-SPECIFIC CHAPERONE E"/>
    <property type="match status" value="1"/>
</dbReference>
<dbReference type="RefSeq" id="XP_039145641.1">
    <property type="nucleotide sequence ID" value="XM_039289707.1"/>
</dbReference>
<dbReference type="GeneID" id="120282872"/>
<dbReference type="AlphaFoldDB" id="A0AB40D056"/>
<dbReference type="Gene3D" id="3.80.10.10">
    <property type="entry name" value="Ribonuclease Inhibitor"/>
    <property type="match status" value="1"/>
</dbReference>
<evidence type="ECO:0000259" key="2">
    <source>
        <dbReference type="Pfam" id="PF23598"/>
    </source>
</evidence>
<dbReference type="InterPro" id="IPR055414">
    <property type="entry name" value="LRR_R13L4/SHOC2-like"/>
</dbReference>
<dbReference type="InterPro" id="IPR032675">
    <property type="entry name" value="LRR_dom_sf"/>
</dbReference>
<evidence type="ECO:0000256" key="1">
    <source>
        <dbReference type="ARBA" id="ARBA00022737"/>
    </source>
</evidence>
<dbReference type="Pfam" id="PF23598">
    <property type="entry name" value="LRR_14"/>
    <property type="match status" value="1"/>
</dbReference>
<gene>
    <name evidence="4" type="primary">LOC120282872</name>
</gene>
<dbReference type="Proteomes" id="UP001515500">
    <property type="component" value="Chromosome 18"/>
</dbReference>
<sequence>MLPKLTNLHKLNISDVSGDYANALHSSLQILLQLVSLTIQGSAIPFDSVITAFSNQRCLKKFVLYGKLNCRQLPRNDLFPQQLEKLVFLYSELEHEPMATLEKMQHLKYLVLGDTYQGKKMICSATGFPQLLSLDFRGSDELEEWMIEENAMPYLRNLKIRKCPNLKMIPEGLKNVQLDKLVLEDVSEELKTRITENTIEDWHKIQHVPKISIK</sequence>
<feature type="domain" description="Disease resistance R13L4/SHOC-2-like LRR" evidence="2">
    <location>
        <begin position="2"/>
        <end position="185"/>
    </location>
</feature>
<evidence type="ECO:0000313" key="3">
    <source>
        <dbReference type="Proteomes" id="UP001515500"/>
    </source>
</evidence>
<reference evidence="4" key="1">
    <citation type="submission" date="2025-08" db="UniProtKB">
        <authorList>
            <consortium name="RefSeq"/>
        </authorList>
    </citation>
    <scope>IDENTIFICATION</scope>
</reference>
<accession>A0AB40D056</accession>
<proteinExistence type="predicted"/>
<organism evidence="3 4">
    <name type="scientific">Dioscorea cayennensis subsp. rotundata</name>
    <name type="common">White Guinea yam</name>
    <name type="synonym">Dioscorea rotundata</name>
    <dbReference type="NCBI Taxonomy" id="55577"/>
    <lineage>
        <taxon>Eukaryota</taxon>
        <taxon>Viridiplantae</taxon>
        <taxon>Streptophyta</taxon>
        <taxon>Embryophyta</taxon>
        <taxon>Tracheophyta</taxon>
        <taxon>Spermatophyta</taxon>
        <taxon>Magnoliopsida</taxon>
        <taxon>Liliopsida</taxon>
        <taxon>Dioscoreales</taxon>
        <taxon>Dioscoreaceae</taxon>
        <taxon>Dioscorea</taxon>
    </lineage>
</organism>
<dbReference type="PANTHER" id="PTHR15140:SF37">
    <property type="entry name" value="UBIQUITIN-LIKE DOMAIN-CONTAINING PROTEIN"/>
    <property type="match status" value="1"/>
</dbReference>
<dbReference type="SUPFAM" id="SSF52047">
    <property type="entry name" value="RNI-like"/>
    <property type="match status" value="1"/>
</dbReference>
<keyword evidence="1" id="KW-0677">Repeat</keyword>
<evidence type="ECO:0000313" key="4">
    <source>
        <dbReference type="RefSeq" id="XP_039145641.1"/>
    </source>
</evidence>
<name>A0AB40D056_DIOCR</name>
<protein>
    <submittedName>
        <fullName evidence="4">Probable disease resistance protein At1g58602</fullName>
    </submittedName>
</protein>